<dbReference type="AlphaFoldDB" id="A0A016SCN9"/>
<reference evidence="3" key="1">
    <citation type="journal article" date="2015" name="Nat. Genet.">
        <title>The genome and transcriptome of the zoonotic hookworm Ancylostoma ceylanicum identify infection-specific gene families.</title>
        <authorList>
            <person name="Schwarz E.M."/>
            <person name="Hu Y."/>
            <person name="Antoshechkin I."/>
            <person name="Miller M.M."/>
            <person name="Sternberg P.W."/>
            <person name="Aroian R.V."/>
        </authorList>
    </citation>
    <scope>NUCLEOTIDE SEQUENCE</scope>
    <source>
        <strain evidence="3">HY135</strain>
    </source>
</reference>
<dbReference type="SUPFAM" id="SSF81324">
    <property type="entry name" value="Voltage-gated potassium channels"/>
    <property type="match status" value="1"/>
</dbReference>
<evidence type="ECO:0000313" key="3">
    <source>
        <dbReference type="Proteomes" id="UP000024635"/>
    </source>
</evidence>
<dbReference type="Gene3D" id="1.10.287.70">
    <property type="match status" value="1"/>
</dbReference>
<dbReference type="EMBL" id="JARK01001583">
    <property type="protein sequence ID" value="EYB88415.1"/>
    <property type="molecule type" value="Genomic_DNA"/>
</dbReference>
<keyword evidence="3" id="KW-1185">Reference proteome</keyword>
<gene>
    <name evidence="2" type="primary">Acey_s0247.g48</name>
    <name evidence="2" type="ORF">Y032_0247g48</name>
</gene>
<feature type="transmembrane region" description="Helical" evidence="1">
    <location>
        <begin position="123"/>
        <end position="141"/>
    </location>
</feature>
<evidence type="ECO:0000256" key="1">
    <source>
        <dbReference type="SAM" id="Phobius"/>
    </source>
</evidence>
<keyword evidence="1" id="KW-0812">Transmembrane</keyword>
<organism evidence="2 3">
    <name type="scientific">Ancylostoma ceylanicum</name>
    <dbReference type="NCBI Taxonomy" id="53326"/>
    <lineage>
        <taxon>Eukaryota</taxon>
        <taxon>Metazoa</taxon>
        <taxon>Ecdysozoa</taxon>
        <taxon>Nematoda</taxon>
        <taxon>Chromadorea</taxon>
        <taxon>Rhabditida</taxon>
        <taxon>Rhabditina</taxon>
        <taxon>Rhabditomorpha</taxon>
        <taxon>Strongyloidea</taxon>
        <taxon>Ancylostomatidae</taxon>
        <taxon>Ancylostomatinae</taxon>
        <taxon>Ancylostoma</taxon>
    </lineage>
</organism>
<evidence type="ECO:0000313" key="2">
    <source>
        <dbReference type="EMBL" id="EYB88415.1"/>
    </source>
</evidence>
<protein>
    <recommendedName>
        <fullName evidence="4">Ion transport domain-containing protein</fullName>
    </recommendedName>
</protein>
<keyword evidence="1" id="KW-0472">Membrane</keyword>
<sequence>MPTHEENTVVTITKGHGNTRSHSAQPPAAKILAGGQSNLEEVLLIQQISTYRAIMDHVHFRSPAEVMMEHFLEERCCNESEIRREVVVASIPYIVICILIFLYVVFGAFTFSVIDDFMDEDTFATKCFFIFTTLTTIELFVQRFNLESISNLRYCSTLEAAHTEIFVLEILLNFKVFRDDELIGSDETA</sequence>
<comment type="caution">
    <text evidence="2">The sequence shown here is derived from an EMBL/GenBank/DDBJ whole genome shotgun (WGS) entry which is preliminary data.</text>
</comment>
<accession>A0A016SCN9</accession>
<feature type="transmembrane region" description="Helical" evidence="1">
    <location>
        <begin position="91"/>
        <end position="111"/>
    </location>
</feature>
<name>A0A016SCN9_9BILA</name>
<dbReference type="Proteomes" id="UP000024635">
    <property type="component" value="Unassembled WGS sequence"/>
</dbReference>
<keyword evidence="1" id="KW-1133">Transmembrane helix</keyword>
<evidence type="ECO:0008006" key="4">
    <source>
        <dbReference type="Google" id="ProtNLM"/>
    </source>
</evidence>
<proteinExistence type="predicted"/>